<sequence>MWQAWSSRIAAKKPNTNNKPTAASALAPTGAKAPSPKNPLFFESQQHQILKNALSARPQPIVASSKHRNNNFQQHYNNYEEDDDDDEDDVIFNPQLANFISFEKEAHNSQKDFYEDESKDDDTSTNNENLLLEKTSPLHSQEKEIIQQFSRNIIASSQTSSVPIGDRMVDDEDNDTIQHHARSSLSSLASQALFTSKKSSTSTQNKKSSSTTSKLITDDQSSDDELSVNDDDFEKYFGGSLPSSLNSSSGKKKQKKASSTKRRKKTTQLPDKISGIYHSDDDQDIDGLNDIMNFDHEDSQPRSAAITTENDSSSSATGTESASSSYQHEFSQPLTPPERTYKATKKKQSTAAKSTLSSSLNTSKYFTPQSSTSKRKSAATLNNISYILPKEIEEEDDIDEFSDDDDNILPVPALVAMGSSGALFSNVPQQNLMQNSAMLSSYIAQQQHVHNNATPKSKSINVDDLIESDSDEEPSNAADTSSEMDQRFSQMVAATNSLSQHAQTTPAKTATVHPSSTSSTASKKKTTDASSARKDLILSGEDGFDLDERLKGIRRKSTRQSVNENEVERLLFHNSKQRKSSSLAHSDDMIEDDNSTTTATHPTQILTGSSWLDSIRKSSKQQHQHGGSNVPGITLSQQSNQGNGDQFFSQWDHLKKILSTRSQGRFVSKLKRAINGGMNEKVFQKFSSEINLSQQPTKEGLVLKILVFNQALSQAYPHLVIGICKIVSRPQSSDNERLDQVLHENDFIDVYFAKEMKEKWNLRPGSIVEISTLFHITPPQEIPGLHSGQPSQCNEPIFIYRPRPVLSYFFEMKCKAQTSDANELSQDIKDLQTKFSYPMLSSSSDDHQQQHRSSMMVDNESNGASLPTTPPRANNKSRTNTPDFLTPSHVRQRNVIATPKRLDFSDNQETTSSFERNYHLISRITSGPLTKKFETVYRHLHSAFFPSYYLNIEGVIQRVWSFDFMKNILANNYKTLHIPQLTSAEAQLSNTVLIQCVSTKSLCILLLPSGDTEYSYWKSIFDYNISQGKVIQFHVCSFKDRVYIGPEDELYSIIAPLYHHNQQQDTMSDSQHSHRSTCSENSSSTTTNPLIPLYFFTTNSQHSTCKYVIPRNHTGVIQSSLCSNEASSLLLDPLVENITPYSSYKHQLFYSFDQPISGDTQQSNGGVEDVTMMVDDDSEKGGELRIHRCDIEGSVLFIKETDQVPWTETQNSIATTQNGHHENTLFTLYLLQKHSSMILKLDSSVSTGSSLLYSVAKAIQQTNREIILQNVSVKRHVAEKEAIHTELILDKFSMLYLPNHALPTQNSSEGEGNTNFMIDLTQTLLPWCVKLRGMDQQKKLVHRMNDSTAVKGLEYEYTCTNNSIGLVEGYVTEVIEEANRGPTISLCPHCHRSLHDHTDDSPNWRETEEGQRMCMHCFATFTKPQFELYFKVKIGNSVVLTLDTLAIQQMFSYKQTTKQNKKLPVSGNETYKQARDLVLNHHLRFLCHCDTIENNVENGMMTSSHKEGKSMTPCYHFSIVHGVKV</sequence>
<feature type="region of interest" description="Disordered" evidence="1">
    <location>
        <begin position="1064"/>
        <end position="1084"/>
    </location>
</feature>
<evidence type="ECO:0000313" key="3">
    <source>
        <dbReference type="Proteomes" id="UP000816034"/>
    </source>
</evidence>
<feature type="compositionally biased region" description="Acidic residues" evidence="1">
    <location>
        <begin position="220"/>
        <end position="233"/>
    </location>
</feature>
<keyword evidence="3" id="KW-1185">Reference proteome</keyword>
<feature type="compositionally biased region" description="Low complexity" evidence="1">
    <location>
        <begin position="195"/>
        <end position="214"/>
    </location>
</feature>
<feature type="compositionally biased region" description="Polar residues" evidence="1">
    <location>
        <begin position="595"/>
        <end position="612"/>
    </location>
</feature>
<feature type="region of interest" description="Disordered" evidence="1">
    <location>
        <begin position="495"/>
        <end position="534"/>
    </location>
</feature>
<feature type="region of interest" description="Disordered" evidence="1">
    <location>
        <begin position="1"/>
        <end position="40"/>
    </location>
</feature>
<gene>
    <name evidence="2" type="ORF">C9374_002509</name>
</gene>
<feature type="compositionally biased region" description="Basic residues" evidence="1">
    <location>
        <begin position="250"/>
        <end position="266"/>
    </location>
</feature>
<evidence type="ECO:0000256" key="1">
    <source>
        <dbReference type="SAM" id="MobiDB-lite"/>
    </source>
</evidence>
<dbReference type="GeneID" id="68094965"/>
<protein>
    <submittedName>
        <fullName evidence="2">Uncharacterized protein</fullName>
    </submittedName>
</protein>
<evidence type="ECO:0000313" key="2">
    <source>
        <dbReference type="EMBL" id="KAG2386765.1"/>
    </source>
</evidence>
<dbReference type="RefSeq" id="XP_044550757.1">
    <property type="nucleotide sequence ID" value="XM_044691935.1"/>
</dbReference>
<name>A0AA88GPX8_NAELO</name>
<accession>A0AA88GPX8</accession>
<feature type="region of interest" description="Disordered" evidence="1">
    <location>
        <begin position="556"/>
        <end position="641"/>
    </location>
</feature>
<feature type="compositionally biased region" description="Polar residues" evidence="1">
    <location>
        <begin position="301"/>
        <end position="311"/>
    </location>
</feature>
<feature type="compositionally biased region" description="Basic and acidic residues" evidence="1">
    <location>
        <begin position="525"/>
        <end position="534"/>
    </location>
</feature>
<feature type="compositionally biased region" description="Low complexity" evidence="1">
    <location>
        <begin position="349"/>
        <end position="364"/>
    </location>
</feature>
<feature type="compositionally biased region" description="Polar residues" evidence="1">
    <location>
        <begin position="495"/>
        <end position="514"/>
    </location>
</feature>
<comment type="caution">
    <text evidence="2">The sequence shown here is derived from an EMBL/GenBank/DDBJ whole genome shotgun (WGS) entry which is preliminary data.</text>
</comment>
<feature type="compositionally biased region" description="Low complexity" evidence="1">
    <location>
        <begin position="238"/>
        <end position="249"/>
    </location>
</feature>
<organism evidence="2 3">
    <name type="scientific">Naegleria lovaniensis</name>
    <name type="common">Amoeba</name>
    <dbReference type="NCBI Taxonomy" id="51637"/>
    <lineage>
        <taxon>Eukaryota</taxon>
        <taxon>Discoba</taxon>
        <taxon>Heterolobosea</taxon>
        <taxon>Tetramitia</taxon>
        <taxon>Eutetramitia</taxon>
        <taxon>Vahlkampfiidae</taxon>
        <taxon>Naegleria</taxon>
    </lineage>
</organism>
<feature type="region of interest" description="Disordered" evidence="1">
    <location>
        <begin position="839"/>
        <end position="890"/>
    </location>
</feature>
<feature type="compositionally biased region" description="Polar residues" evidence="1">
    <location>
        <begin position="859"/>
        <end position="883"/>
    </location>
</feature>
<dbReference type="EMBL" id="PYSW02000015">
    <property type="protein sequence ID" value="KAG2386765.1"/>
    <property type="molecule type" value="Genomic_DNA"/>
</dbReference>
<dbReference type="Proteomes" id="UP000816034">
    <property type="component" value="Unassembled WGS sequence"/>
</dbReference>
<feature type="region of interest" description="Disordered" evidence="1">
    <location>
        <begin position="195"/>
        <end position="374"/>
    </location>
</feature>
<reference evidence="2 3" key="1">
    <citation type="journal article" date="2018" name="BMC Genomics">
        <title>The genome of Naegleria lovaniensis, the basis for a comparative approach to unravel pathogenicity factors of the human pathogenic amoeba N. fowleri.</title>
        <authorList>
            <person name="Liechti N."/>
            <person name="Schurch N."/>
            <person name="Bruggmann R."/>
            <person name="Wittwer M."/>
        </authorList>
    </citation>
    <scope>NUCLEOTIDE SEQUENCE [LARGE SCALE GENOMIC DNA]</scope>
    <source>
        <strain evidence="2 3">ATCC 30569</strain>
    </source>
</reference>
<feature type="compositionally biased region" description="Low complexity" evidence="1">
    <location>
        <begin position="312"/>
        <end position="325"/>
    </location>
</feature>
<proteinExistence type="predicted"/>